<evidence type="ECO:0000259" key="13">
    <source>
        <dbReference type="Pfam" id="PF16911"/>
    </source>
</evidence>
<feature type="compositionally biased region" description="Pro residues" evidence="12">
    <location>
        <begin position="153"/>
        <end position="163"/>
    </location>
</feature>
<evidence type="ECO:0000256" key="6">
    <source>
        <dbReference type="ARBA" id="ARBA00013449"/>
    </source>
</evidence>
<dbReference type="GO" id="GO:0016746">
    <property type="term" value="F:acyltransferase activity"/>
    <property type="evidence" value="ECO:0007669"/>
    <property type="project" value="UniProtKB-KW"/>
</dbReference>
<keyword evidence="7" id="KW-0808">Transferase</keyword>
<dbReference type="PANTHER" id="PTHR28037">
    <property type="entry name" value="ALCOHOL O-ACETYLTRANSFERASE 1-RELATED"/>
    <property type="match status" value="1"/>
</dbReference>
<comment type="catalytic activity">
    <reaction evidence="3">
        <text>2 a mycocerosyl-[mycocerosic acid synthase] + a phthiodiolone = a dimycocerosyl phthiodiolone + 2 holo-[mycocerosic acid synthase].</text>
        <dbReference type="EC" id="2.3.1.282"/>
    </reaction>
</comment>
<comment type="catalytic activity">
    <reaction evidence="1">
        <text>2 a mycocerosyl-[mycocerosic acid synthase] + a phthiocerol = a dimycocerosyl phthiocerol + 2 holo-[mycocerosic acid synthase].</text>
        <dbReference type="EC" id="2.3.1.282"/>
    </reaction>
</comment>
<keyword evidence="15" id="KW-1185">Reference proteome</keyword>
<dbReference type="Gene3D" id="3.30.559.30">
    <property type="entry name" value="Nonribosomal peptide synthetase, condensation domain"/>
    <property type="match status" value="1"/>
</dbReference>
<organism evidence="14 15">
    <name type="scientific">Amycolatopsis eburnea</name>
    <dbReference type="NCBI Taxonomy" id="2267691"/>
    <lineage>
        <taxon>Bacteria</taxon>
        <taxon>Bacillati</taxon>
        <taxon>Actinomycetota</taxon>
        <taxon>Actinomycetes</taxon>
        <taxon>Pseudonocardiales</taxon>
        <taxon>Pseudonocardiaceae</taxon>
        <taxon>Amycolatopsis</taxon>
    </lineage>
</organism>
<sequence length="428" mass="46557">MNGRPLSAVERWYWWCDQVSPLNVVSRVSVRGELPPRLVRAALDALQRRHPLLGLRIETDADGNDPVWVPTTRRIPLRYVTGGDWVREVDETELAEAVPWRLGPLIRATLLDRDGEHDLLLTLPHCVADGTTALSLARECLELAAKIERGDPLPLPSRLPPSPEDVMPARNLGSAGEQRRADQQRRDADEIARLRPSRFEPSAAVPMASRRTRFLHRELDGAQLGAVAEACRREGTTVHGLLAAALARAAGESGHVAIGSPVDFRAELVPPVAADEAGTYVATIPTFVDCDVPLWDAARAASADLARRKERGEHFDLVGFVAGSGLKSMADAEPIMRFMEESGPINLCLSNLGRFDVPDVVGRWRVRGSQFVAGLSVNGYVVATVNTSHGRLFWNCAYIEDAVPEARAAALADRCLDAVRAACGGESC</sequence>
<dbReference type="Gene3D" id="3.30.559.10">
    <property type="entry name" value="Chloramphenicol acetyltransferase-like domain"/>
    <property type="match status" value="1"/>
</dbReference>
<dbReference type="Pfam" id="PF16911">
    <property type="entry name" value="PapA_C"/>
    <property type="match status" value="1"/>
</dbReference>
<evidence type="ECO:0000313" key="15">
    <source>
        <dbReference type="Proteomes" id="UP000267081"/>
    </source>
</evidence>
<evidence type="ECO:0000256" key="2">
    <source>
        <dbReference type="ARBA" id="ARBA00000625"/>
    </source>
</evidence>
<feature type="region of interest" description="Disordered" evidence="12">
    <location>
        <begin position="151"/>
        <end position="190"/>
    </location>
</feature>
<evidence type="ECO:0000256" key="9">
    <source>
        <dbReference type="ARBA" id="ARBA00030465"/>
    </source>
</evidence>
<dbReference type="InterPro" id="IPR031641">
    <property type="entry name" value="PapA_C"/>
</dbReference>
<evidence type="ECO:0000256" key="8">
    <source>
        <dbReference type="ARBA" id="ARBA00023315"/>
    </source>
</evidence>
<reference evidence="14 15" key="1">
    <citation type="submission" date="2018-12" db="EMBL/GenBank/DDBJ databases">
        <title>Amycolatopsis eburnea sp. nov. actinomycete associate with arbuscular mycorrhiza fungal spore.</title>
        <authorList>
            <person name="Lumyong S."/>
            <person name="Chaiya L."/>
        </authorList>
    </citation>
    <scope>NUCLEOTIDE SEQUENCE [LARGE SCALE GENOMIC DNA]</scope>
    <source>
        <strain evidence="14 15">GLM-1</strain>
    </source>
</reference>
<evidence type="ECO:0000256" key="4">
    <source>
        <dbReference type="ARBA" id="ARBA00006558"/>
    </source>
</evidence>
<gene>
    <name evidence="14" type="ORF">EIY87_44210</name>
</gene>
<evidence type="ECO:0000256" key="12">
    <source>
        <dbReference type="SAM" id="MobiDB-lite"/>
    </source>
</evidence>
<comment type="catalytic activity">
    <reaction evidence="2">
        <text>2 a mycocerosyl-[mycocerosic acid synthase] + a phenolphthiocerol = a dimycocerosyl phenolphthiocerol + 2 holo-[mycocerosic acid synthase].</text>
        <dbReference type="EC" id="2.3.1.282"/>
    </reaction>
</comment>
<evidence type="ECO:0000256" key="7">
    <source>
        <dbReference type="ARBA" id="ARBA00022679"/>
    </source>
</evidence>
<dbReference type="InterPro" id="IPR023213">
    <property type="entry name" value="CAT-like_dom_sf"/>
</dbReference>
<evidence type="ECO:0000313" key="14">
    <source>
        <dbReference type="EMBL" id="RSD07800.1"/>
    </source>
</evidence>
<evidence type="ECO:0000256" key="10">
    <source>
        <dbReference type="ARBA" id="ARBA00032317"/>
    </source>
</evidence>
<dbReference type="EMBL" id="RSEC01000063">
    <property type="protein sequence ID" value="RSD07800.1"/>
    <property type="molecule type" value="Genomic_DNA"/>
</dbReference>
<evidence type="ECO:0000256" key="11">
    <source>
        <dbReference type="ARBA" id="ARBA00033407"/>
    </source>
</evidence>
<evidence type="ECO:0000256" key="5">
    <source>
        <dbReference type="ARBA" id="ARBA00012866"/>
    </source>
</evidence>
<dbReference type="OrthoDB" id="4568714at2"/>
<accession>A0A427SV27</accession>
<dbReference type="InterPro" id="IPR052058">
    <property type="entry name" value="Alcohol_O-acetyltransferase"/>
</dbReference>
<protein>
    <recommendedName>
        <fullName evidence="6">Phthiocerol/phthiodiolone dimycocerosyl transferase</fullName>
        <ecNumber evidence="5">2.3.1.282</ecNumber>
    </recommendedName>
    <alternativeName>
        <fullName evidence="11">Acyltransferase PapA5</fullName>
    </alternativeName>
    <alternativeName>
        <fullName evidence="9">Phthiocerol/phthiodiolone O-acyltransferase</fullName>
    </alternativeName>
    <alternativeName>
        <fullName evidence="10">Polyketide synthase-associated protein A5</fullName>
    </alternativeName>
</protein>
<dbReference type="PANTHER" id="PTHR28037:SF1">
    <property type="entry name" value="ALCOHOL O-ACETYLTRANSFERASE 1-RELATED"/>
    <property type="match status" value="1"/>
</dbReference>
<dbReference type="EC" id="2.3.1.282" evidence="5"/>
<evidence type="ECO:0000256" key="3">
    <source>
        <dbReference type="ARBA" id="ARBA00001907"/>
    </source>
</evidence>
<comment type="similarity">
    <text evidence="4">Belongs to the acyltransferase PapA5 family.</text>
</comment>
<evidence type="ECO:0000256" key="1">
    <source>
        <dbReference type="ARBA" id="ARBA00000026"/>
    </source>
</evidence>
<keyword evidence="8" id="KW-0012">Acyltransferase</keyword>
<dbReference type="AlphaFoldDB" id="A0A427SV27"/>
<proteinExistence type="inferred from homology"/>
<feature type="compositionally biased region" description="Basic and acidic residues" evidence="12">
    <location>
        <begin position="177"/>
        <end position="190"/>
    </location>
</feature>
<dbReference type="Proteomes" id="UP000267081">
    <property type="component" value="Unassembled WGS sequence"/>
</dbReference>
<dbReference type="RefSeq" id="WP_125316065.1">
    <property type="nucleotide sequence ID" value="NZ_RSEC01000063.1"/>
</dbReference>
<feature type="domain" description="Phthiocerol/phthiodiolone dimycocerosyl transferase C-terminal" evidence="13">
    <location>
        <begin position="211"/>
        <end position="311"/>
    </location>
</feature>
<comment type="caution">
    <text evidence="14">The sequence shown here is derived from an EMBL/GenBank/DDBJ whole genome shotgun (WGS) entry which is preliminary data.</text>
</comment>
<dbReference type="SUPFAM" id="SSF52777">
    <property type="entry name" value="CoA-dependent acyltransferases"/>
    <property type="match status" value="2"/>
</dbReference>
<name>A0A427SV27_9PSEU</name>